<dbReference type="EMBL" id="VSRR010001944">
    <property type="protein sequence ID" value="MPC28642.1"/>
    <property type="molecule type" value="Genomic_DNA"/>
</dbReference>
<name>A0A5B7E3P5_PORTR</name>
<reference evidence="1 2" key="1">
    <citation type="submission" date="2019-05" db="EMBL/GenBank/DDBJ databases">
        <title>Another draft genome of Portunus trituberculatus and its Hox gene families provides insights of decapod evolution.</title>
        <authorList>
            <person name="Jeong J.-H."/>
            <person name="Song I."/>
            <person name="Kim S."/>
            <person name="Choi T."/>
            <person name="Kim D."/>
            <person name="Ryu S."/>
            <person name="Kim W."/>
        </authorList>
    </citation>
    <scope>NUCLEOTIDE SEQUENCE [LARGE SCALE GENOMIC DNA]</scope>
    <source>
        <tissue evidence="1">Muscle</tissue>
    </source>
</reference>
<accession>A0A5B7E3P5</accession>
<evidence type="ECO:0000313" key="2">
    <source>
        <dbReference type="Proteomes" id="UP000324222"/>
    </source>
</evidence>
<evidence type="ECO:0000313" key="1">
    <source>
        <dbReference type="EMBL" id="MPC28642.1"/>
    </source>
</evidence>
<protein>
    <submittedName>
        <fullName evidence="1">Uncharacterized protein</fullName>
    </submittedName>
</protein>
<dbReference type="AlphaFoldDB" id="A0A5B7E3P5"/>
<sequence>MDGFELKRLNNEGHMAPLQYIREKASFPKVPKHIMARGQARWSEDLREIIDTAISTATLVEVAMSYVSQTRALYQQVQHRSGTRQSSQ</sequence>
<organism evidence="1 2">
    <name type="scientific">Portunus trituberculatus</name>
    <name type="common">Swimming crab</name>
    <name type="synonym">Neptunus trituberculatus</name>
    <dbReference type="NCBI Taxonomy" id="210409"/>
    <lineage>
        <taxon>Eukaryota</taxon>
        <taxon>Metazoa</taxon>
        <taxon>Ecdysozoa</taxon>
        <taxon>Arthropoda</taxon>
        <taxon>Crustacea</taxon>
        <taxon>Multicrustacea</taxon>
        <taxon>Malacostraca</taxon>
        <taxon>Eumalacostraca</taxon>
        <taxon>Eucarida</taxon>
        <taxon>Decapoda</taxon>
        <taxon>Pleocyemata</taxon>
        <taxon>Brachyura</taxon>
        <taxon>Eubrachyura</taxon>
        <taxon>Portunoidea</taxon>
        <taxon>Portunidae</taxon>
        <taxon>Portuninae</taxon>
        <taxon>Portunus</taxon>
    </lineage>
</organism>
<proteinExistence type="predicted"/>
<dbReference type="Proteomes" id="UP000324222">
    <property type="component" value="Unassembled WGS sequence"/>
</dbReference>
<comment type="caution">
    <text evidence="1">The sequence shown here is derived from an EMBL/GenBank/DDBJ whole genome shotgun (WGS) entry which is preliminary data.</text>
</comment>
<keyword evidence="2" id="KW-1185">Reference proteome</keyword>
<gene>
    <name evidence="1" type="ORF">E2C01_021851</name>
</gene>